<gene>
    <name evidence="1" type="ORF">SDC9_150947</name>
</gene>
<comment type="caution">
    <text evidence="1">The sequence shown here is derived from an EMBL/GenBank/DDBJ whole genome shotgun (WGS) entry which is preliminary data.</text>
</comment>
<evidence type="ECO:0000313" key="1">
    <source>
        <dbReference type="EMBL" id="MPN03715.1"/>
    </source>
</evidence>
<name>A0A645ENW7_9ZZZZ</name>
<accession>A0A645ENW7</accession>
<protein>
    <submittedName>
        <fullName evidence="1">Uncharacterized protein</fullName>
    </submittedName>
</protein>
<reference evidence="1" key="1">
    <citation type="submission" date="2019-08" db="EMBL/GenBank/DDBJ databases">
        <authorList>
            <person name="Kucharzyk K."/>
            <person name="Murdoch R.W."/>
            <person name="Higgins S."/>
            <person name="Loffler F."/>
        </authorList>
    </citation>
    <scope>NUCLEOTIDE SEQUENCE</scope>
</reference>
<sequence>MYGSDIANNGGSNIHMIGTDKNELTVFAFMKHPSENKYIFTSGSGSYGTISDSSYNSIMSMYSMNNGTVQRLTPSSSEYDRILSCIRMYESKYEQYFVRSITTDDKYAFVVLSGRANSATIREYILEYDNGIWEVVMDDLELESRLPVVVNKKLPDFNTSLLPKYSLRDYRGSMLSDYTVVMDALTKAGYYVKDDTFYYF</sequence>
<proteinExistence type="predicted"/>
<dbReference type="AlphaFoldDB" id="A0A645ENW7"/>
<dbReference type="EMBL" id="VSSQ01049642">
    <property type="protein sequence ID" value="MPN03715.1"/>
    <property type="molecule type" value="Genomic_DNA"/>
</dbReference>
<organism evidence="1">
    <name type="scientific">bioreactor metagenome</name>
    <dbReference type="NCBI Taxonomy" id="1076179"/>
    <lineage>
        <taxon>unclassified sequences</taxon>
        <taxon>metagenomes</taxon>
        <taxon>ecological metagenomes</taxon>
    </lineage>
</organism>